<keyword evidence="1" id="KW-0732">Signal</keyword>
<evidence type="ECO:0008006" key="4">
    <source>
        <dbReference type="Google" id="ProtNLM"/>
    </source>
</evidence>
<dbReference type="InterPro" id="IPR029052">
    <property type="entry name" value="Metallo-depent_PP-like"/>
</dbReference>
<dbReference type="Proteomes" id="UP001595748">
    <property type="component" value="Unassembled WGS sequence"/>
</dbReference>
<keyword evidence="3" id="KW-1185">Reference proteome</keyword>
<reference evidence="3" key="1">
    <citation type="journal article" date="2019" name="Int. J. Syst. Evol. Microbiol.">
        <title>The Global Catalogue of Microorganisms (GCM) 10K type strain sequencing project: providing services to taxonomists for standard genome sequencing and annotation.</title>
        <authorList>
            <consortium name="The Broad Institute Genomics Platform"/>
            <consortium name="The Broad Institute Genome Sequencing Center for Infectious Disease"/>
            <person name="Wu L."/>
            <person name="Ma J."/>
        </authorList>
    </citation>
    <scope>NUCLEOTIDE SEQUENCE [LARGE SCALE GENOMIC DNA]</scope>
    <source>
        <strain evidence="3">CCTCC AB 2013263</strain>
    </source>
</reference>
<evidence type="ECO:0000313" key="3">
    <source>
        <dbReference type="Proteomes" id="UP001595748"/>
    </source>
</evidence>
<sequence>MKKVLLTALFALSATASAAPFKFVALGDMPYKLPDDYARFEALIGDVNKLNPAFTIHVGDIKSGSTPCSDENFQKVKDEFGLFQNPLIYTPGDNEWTDCHREKAGKFDPLERLGKIREMFFKEQGDKSFGQKPITLTRQPSLIENSRWAQGGVIFSTIHVVGSNNGMERNIASVGEYFARNAANLEWIKATFAEAKEKNAPAVVIAFQADLFYGSPVLLTDVGLRDTVTTLAAEAKAYGKPVLLIQGDSHTLVIDHPLTEAGANTFLGQTAASPALRNVTRLQVMGEADIGAVEVTVDTSTPSVFSFKPVYTGK</sequence>
<feature type="signal peptide" evidence="1">
    <location>
        <begin position="1"/>
        <end position="18"/>
    </location>
</feature>
<accession>A0ABV8A0P2</accession>
<dbReference type="SUPFAM" id="SSF56300">
    <property type="entry name" value="Metallo-dependent phosphatases"/>
    <property type="match status" value="1"/>
</dbReference>
<feature type="chain" id="PRO_5046595196" description="Calcineurin-like phosphoesterase domain-containing protein" evidence="1">
    <location>
        <begin position="19"/>
        <end position="314"/>
    </location>
</feature>
<gene>
    <name evidence="2" type="ORF">ACFOPQ_00355</name>
</gene>
<evidence type="ECO:0000313" key="2">
    <source>
        <dbReference type="EMBL" id="MFC3859222.1"/>
    </source>
</evidence>
<protein>
    <recommendedName>
        <fullName evidence="4">Calcineurin-like phosphoesterase domain-containing protein</fullName>
    </recommendedName>
</protein>
<organism evidence="2 3">
    <name type="scientific">Deinococcus antarcticus</name>
    <dbReference type="NCBI Taxonomy" id="1298767"/>
    <lineage>
        <taxon>Bacteria</taxon>
        <taxon>Thermotogati</taxon>
        <taxon>Deinococcota</taxon>
        <taxon>Deinococci</taxon>
        <taxon>Deinococcales</taxon>
        <taxon>Deinococcaceae</taxon>
        <taxon>Deinococcus</taxon>
    </lineage>
</organism>
<comment type="caution">
    <text evidence="2">The sequence shown here is derived from an EMBL/GenBank/DDBJ whole genome shotgun (WGS) entry which is preliminary data.</text>
</comment>
<name>A0ABV8A0P2_9DEIO</name>
<dbReference type="Gene3D" id="3.60.21.10">
    <property type="match status" value="1"/>
</dbReference>
<proteinExistence type="predicted"/>
<dbReference type="EMBL" id="JBHRZF010000004">
    <property type="protein sequence ID" value="MFC3859222.1"/>
    <property type="molecule type" value="Genomic_DNA"/>
</dbReference>
<dbReference type="RefSeq" id="WP_380075388.1">
    <property type="nucleotide sequence ID" value="NZ_JBHRZF010000004.1"/>
</dbReference>
<evidence type="ECO:0000256" key="1">
    <source>
        <dbReference type="SAM" id="SignalP"/>
    </source>
</evidence>